<dbReference type="InterPro" id="IPR036259">
    <property type="entry name" value="MFS_trans_sf"/>
</dbReference>
<feature type="transmembrane region" description="Helical" evidence="1">
    <location>
        <begin position="223"/>
        <end position="242"/>
    </location>
</feature>
<dbReference type="Gene3D" id="1.20.1250.20">
    <property type="entry name" value="MFS general substrate transporter like domains"/>
    <property type="match status" value="2"/>
</dbReference>
<dbReference type="AlphaFoldDB" id="A0A7J3I8B0"/>
<gene>
    <name evidence="2" type="ORF">ENT87_05470</name>
</gene>
<feature type="transmembrane region" description="Helical" evidence="1">
    <location>
        <begin position="42"/>
        <end position="63"/>
    </location>
</feature>
<feature type="transmembrane region" description="Helical" evidence="1">
    <location>
        <begin position="145"/>
        <end position="167"/>
    </location>
</feature>
<feature type="transmembrane region" description="Helical" evidence="1">
    <location>
        <begin position="372"/>
        <end position="390"/>
    </location>
</feature>
<proteinExistence type="predicted"/>
<dbReference type="SUPFAM" id="SSF103473">
    <property type="entry name" value="MFS general substrate transporter"/>
    <property type="match status" value="1"/>
</dbReference>
<dbReference type="InterPro" id="IPR052528">
    <property type="entry name" value="Sugar_transport-like"/>
</dbReference>
<protein>
    <recommendedName>
        <fullName evidence="3">MFS transporter</fullName>
    </recommendedName>
</protein>
<feature type="transmembrane region" description="Helical" evidence="1">
    <location>
        <begin position="344"/>
        <end position="366"/>
    </location>
</feature>
<feature type="transmembrane region" description="Helical" evidence="1">
    <location>
        <begin position="286"/>
        <end position="305"/>
    </location>
</feature>
<feature type="transmembrane region" description="Helical" evidence="1">
    <location>
        <begin position="254"/>
        <end position="274"/>
    </location>
</feature>
<organism evidence="2">
    <name type="scientific">Ignisphaera aggregans</name>
    <dbReference type="NCBI Taxonomy" id="334771"/>
    <lineage>
        <taxon>Archaea</taxon>
        <taxon>Thermoproteota</taxon>
        <taxon>Thermoprotei</taxon>
        <taxon>Desulfurococcales</taxon>
        <taxon>Desulfurococcaceae</taxon>
        <taxon>Ignisphaera</taxon>
    </lineage>
</organism>
<evidence type="ECO:0000313" key="2">
    <source>
        <dbReference type="EMBL" id="HGN36978.1"/>
    </source>
</evidence>
<dbReference type="EMBL" id="DTAI01000156">
    <property type="protein sequence ID" value="HGN36978.1"/>
    <property type="molecule type" value="Genomic_DNA"/>
</dbReference>
<accession>A0A7J3I8B0</accession>
<feature type="transmembrane region" description="Helical" evidence="1">
    <location>
        <begin position="311"/>
        <end position="332"/>
    </location>
</feature>
<feature type="transmembrane region" description="Helical" evidence="1">
    <location>
        <begin position="108"/>
        <end position="133"/>
    </location>
</feature>
<keyword evidence="1" id="KW-0472">Membrane</keyword>
<comment type="caution">
    <text evidence="2">The sequence shown here is derived from an EMBL/GenBank/DDBJ whole genome shotgun (WGS) entry which is preliminary data.</text>
</comment>
<feature type="transmembrane region" description="Helical" evidence="1">
    <location>
        <begin position="75"/>
        <end position="96"/>
    </location>
</feature>
<feature type="transmembrane region" description="Helical" evidence="1">
    <location>
        <begin position="179"/>
        <end position="198"/>
    </location>
</feature>
<name>A0A7J3I8B0_9CREN</name>
<dbReference type="PANTHER" id="PTHR23526">
    <property type="entry name" value="INTEGRAL MEMBRANE TRANSPORT PROTEIN-RELATED"/>
    <property type="match status" value="1"/>
</dbReference>
<dbReference type="PANTHER" id="PTHR23526:SF2">
    <property type="entry name" value="MAJOR FACILITATOR SUPERFAMILY (MFS) PROFILE DOMAIN-CONTAINING PROTEIN"/>
    <property type="match status" value="1"/>
</dbReference>
<feature type="transmembrane region" description="Helical" evidence="1">
    <location>
        <begin position="12"/>
        <end position="30"/>
    </location>
</feature>
<evidence type="ECO:0008006" key="3">
    <source>
        <dbReference type="Google" id="ProtNLM"/>
    </source>
</evidence>
<evidence type="ECO:0000256" key="1">
    <source>
        <dbReference type="SAM" id="Phobius"/>
    </source>
</evidence>
<keyword evidence="1" id="KW-0812">Transmembrane</keyword>
<keyword evidence="1" id="KW-1133">Transmembrane helix</keyword>
<sequence length="393" mass="43205">MMNASLKNTIVILLTDSIMWGIWFGGMWSYRSVFAARLTDSYTHIAVSTAMPLAAASIIYIISSFYEDFIRRSRVVLFKIAIVISRAVYLLTSYTILSNLFDGLKLLYIATVGFTIANTISSLAGIAWADYIADNIPPNFKSRYIALDSILGTVGALIGTSIAGVILYETHSILSYGKLFMVVSAILLTNIPFLTVFVKEFTNTLTEYANVQQSYSGKSAKRFYIAIIIVYLSINLPTSIMPPYIIHRFGGDEIWITLINGANLMASLLAPMMWSMVVESMGSLNATKVAVALAIIVNVLFPYMSTLHLQIIRGFLAGVAGIGIWVTLFNYLVKDVDAGRRISYIARVFTIQNLVPALAINLGGVLADMLSVPELVFMLSMVGFASLVLLKRI</sequence>
<reference evidence="2" key="1">
    <citation type="journal article" date="2020" name="mSystems">
        <title>Genome- and Community-Level Interaction Insights into Carbon Utilization and Element Cycling Functions of Hydrothermarchaeota in Hydrothermal Sediment.</title>
        <authorList>
            <person name="Zhou Z."/>
            <person name="Liu Y."/>
            <person name="Xu W."/>
            <person name="Pan J."/>
            <person name="Luo Z.H."/>
            <person name="Li M."/>
        </authorList>
    </citation>
    <scope>NUCLEOTIDE SEQUENCE [LARGE SCALE GENOMIC DNA]</scope>
    <source>
        <strain evidence="2">SpSt-618</strain>
    </source>
</reference>